<dbReference type="SUPFAM" id="SSF53474">
    <property type="entry name" value="alpha/beta-Hydrolases"/>
    <property type="match status" value="1"/>
</dbReference>
<keyword evidence="2" id="KW-0378">Hydrolase</keyword>
<dbReference type="InterPro" id="IPR050266">
    <property type="entry name" value="AB_hydrolase_sf"/>
</dbReference>
<dbReference type="InterPro" id="IPR000073">
    <property type="entry name" value="AB_hydrolase_1"/>
</dbReference>
<evidence type="ECO:0000313" key="3">
    <source>
        <dbReference type="Proteomes" id="UP000006230"/>
    </source>
</evidence>
<dbReference type="RefSeq" id="WP_007794727.1">
    <property type="nucleotide sequence ID" value="NZ_DS022276.1"/>
</dbReference>
<dbReference type="GO" id="GO:0042952">
    <property type="term" value="P:beta-ketoadipate pathway"/>
    <property type="evidence" value="ECO:0007669"/>
    <property type="project" value="InterPro"/>
</dbReference>
<dbReference type="Gene3D" id="3.40.50.1820">
    <property type="entry name" value="alpha/beta hydrolase"/>
    <property type="match status" value="1"/>
</dbReference>
<dbReference type="EMBL" id="AATQ01000083">
    <property type="protein sequence ID" value="EAU43514.1"/>
    <property type="molecule type" value="Genomic_DNA"/>
</dbReference>
<proteinExistence type="predicted"/>
<accession>Q0FH34</accession>
<dbReference type="InterPro" id="IPR029058">
    <property type="entry name" value="AB_hydrolase_fold"/>
</dbReference>
<dbReference type="HOGENOM" id="CLU_020336_50_3_5"/>
<sequence>MRSLHVNGIDLHWREDGDPEGRPVVFANSLGTDLRLWDDLLPLLPKGLRLIRFDLRGHGLSGCPEAPYEMDTLVADVEALIDALALEAPVFAGLSIGGMIGQGLAAKRPDLLRALVLSNTAAKMGEAAMWQTRMQAIREDGLASIGDAVMQRWFAPAFLQTDALPAWRNMMCRTPQEGYLGCCAAIAGTDLATSTAKLTLPVLGIAGADDGASPPELVKGTVDLIDGARFEVIDGTGHLPCAEKPEAYAEILTRFLKEIGHV</sequence>
<dbReference type="AlphaFoldDB" id="Q0FH34"/>
<dbReference type="PANTHER" id="PTHR43798">
    <property type="entry name" value="MONOACYLGLYCEROL LIPASE"/>
    <property type="match status" value="1"/>
</dbReference>
<dbReference type="GO" id="GO:0047570">
    <property type="term" value="F:3-oxoadipate enol-lactonase activity"/>
    <property type="evidence" value="ECO:0007669"/>
    <property type="project" value="InterPro"/>
</dbReference>
<evidence type="ECO:0000259" key="1">
    <source>
        <dbReference type="Pfam" id="PF00561"/>
    </source>
</evidence>
<dbReference type="STRING" id="314265.R2601_13139"/>
<dbReference type="ESTHER" id="9rhob-q0fh34">
    <property type="family name" value="Carboxymethylbutenolide_lactonase"/>
</dbReference>
<evidence type="ECO:0000313" key="2">
    <source>
        <dbReference type="EMBL" id="EAU43514.1"/>
    </source>
</evidence>
<dbReference type="NCBIfam" id="TIGR02427">
    <property type="entry name" value="protocat_pcaD"/>
    <property type="match status" value="1"/>
</dbReference>
<dbReference type="PRINTS" id="PR00111">
    <property type="entry name" value="ABHYDROLASE"/>
</dbReference>
<dbReference type="Pfam" id="PF00561">
    <property type="entry name" value="Abhydrolase_1"/>
    <property type="match status" value="1"/>
</dbReference>
<protein>
    <submittedName>
        <fullName evidence="2">3-oxoadipate enol-lactone hydrolase</fullName>
    </submittedName>
</protein>
<gene>
    <name evidence="2" type="ORF">R2601_13139</name>
</gene>
<organism evidence="2 3">
    <name type="scientific">Salipiger bermudensis (strain DSM 26914 / JCM 13377 / KCTC 12554 / HTCC2601)</name>
    <name type="common">Pelagibaca bermudensis</name>
    <dbReference type="NCBI Taxonomy" id="314265"/>
    <lineage>
        <taxon>Bacteria</taxon>
        <taxon>Pseudomonadati</taxon>
        <taxon>Pseudomonadota</taxon>
        <taxon>Alphaproteobacteria</taxon>
        <taxon>Rhodobacterales</taxon>
        <taxon>Roseobacteraceae</taxon>
        <taxon>Salipiger</taxon>
    </lineage>
</organism>
<comment type="caution">
    <text evidence="2">The sequence shown here is derived from an EMBL/GenBank/DDBJ whole genome shotgun (WGS) entry which is preliminary data.</text>
</comment>
<reference evidence="2 3" key="1">
    <citation type="journal article" date="2010" name="J. Bacteriol.">
        <title>Genome sequences of Pelagibaca bermudensis HTCC2601T and Maritimibacter alkaliphilus HTCC2654T, the type strains of two marine Roseobacter genera.</title>
        <authorList>
            <person name="Thrash J.C."/>
            <person name="Cho J.C."/>
            <person name="Ferriera S."/>
            <person name="Johnson J."/>
            <person name="Vergin K.L."/>
            <person name="Giovannoni S.J."/>
        </authorList>
    </citation>
    <scope>NUCLEOTIDE SEQUENCE [LARGE SCALE GENOMIC DNA]</scope>
    <source>
        <strain evidence="3">DSM 26914 / JCM 13377 / KCTC 12554 / HTCC2601</strain>
    </source>
</reference>
<name>Q0FH34_SALBH</name>
<keyword evidence="3" id="KW-1185">Reference proteome</keyword>
<dbReference type="eggNOG" id="COG0596">
    <property type="taxonomic scope" value="Bacteria"/>
</dbReference>
<feature type="domain" description="AB hydrolase-1" evidence="1">
    <location>
        <begin position="23"/>
        <end position="245"/>
    </location>
</feature>
<dbReference type="InterPro" id="IPR026968">
    <property type="entry name" value="PcaD/CatD"/>
</dbReference>
<dbReference type="OrthoDB" id="9793083at2"/>
<dbReference type="Proteomes" id="UP000006230">
    <property type="component" value="Unassembled WGS sequence"/>
</dbReference>